<comment type="function">
    <text evidence="6">Forms chloride channels.</text>
</comment>
<evidence type="ECO:0000313" key="9">
    <source>
        <dbReference type="Proteomes" id="UP000014500"/>
    </source>
</evidence>
<keyword evidence="6" id="KW-1003">Cell membrane</keyword>
<keyword evidence="6" id="KW-0869">Chloride channel</keyword>
<dbReference type="PANTHER" id="PTHR10736:SF65">
    <property type="entry name" value="BESTROPHIN 1, ISOFORM C-RELATED"/>
    <property type="match status" value="1"/>
</dbReference>
<evidence type="ECO:0000313" key="8">
    <source>
        <dbReference type="EnsemblMetazoa" id="SMAR012509-PA"/>
    </source>
</evidence>
<keyword evidence="9" id="KW-1185">Reference proteome</keyword>
<dbReference type="EnsemblMetazoa" id="SMAR012509-RA">
    <property type="protein sequence ID" value="SMAR012509-PA"/>
    <property type="gene ID" value="SMAR012509"/>
</dbReference>
<dbReference type="HOGENOM" id="CLU_1066785_0_0_1"/>
<dbReference type="EMBL" id="JH432147">
    <property type="status" value="NOT_ANNOTATED_CDS"/>
    <property type="molecule type" value="Genomic_DNA"/>
</dbReference>
<dbReference type="Pfam" id="PF01062">
    <property type="entry name" value="Bestrophin"/>
    <property type="match status" value="1"/>
</dbReference>
<evidence type="ECO:0000256" key="4">
    <source>
        <dbReference type="ARBA" id="ARBA00023136"/>
    </source>
</evidence>
<reference evidence="9" key="1">
    <citation type="submission" date="2011-05" db="EMBL/GenBank/DDBJ databases">
        <authorList>
            <person name="Richards S.R."/>
            <person name="Qu J."/>
            <person name="Jiang H."/>
            <person name="Jhangiani S.N."/>
            <person name="Agravi P."/>
            <person name="Goodspeed R."/>
            <person name="Gross S."/>
            <person name="Mandapat C."/>
            <person name="Jackson L."/>
            <person name="Mathew T."/>
            <person name="Pu L."/>
            <person name="Thornton R."/>
            <person name="Saada N."/>
            <person name="Wilczek-Boney K.B."/>
            <person name="Lee S."/>
            <person name="Kovar C."/>
            <person name="Wu Y."/>
            <person name="Scherer S.E."/>
            <person name="Worley K.C."/>
            <person name="Muzny D.M."/>
            <person name="Gibbs R."/>
        </authorList>
    </citation>
    <scope>NUCLEOTIDE SEQUENCE</scope>
    <source>
        <strain evidence="9">Brora</strain>
    </source>
</reference>
<organism evidence="8 9">
    <name type="scientific">Strigamia maritima</name>
    <name type="common">European centipede</name>
    <name type="synonym">Geophilus maritimus</name>
    <dbReference type="NCBI Taxonomy" id="126957"/>
    <lineage>
        <taxon>Eukaryota</taxon>
        <taxon>Metazoa</taxon>
        <taxon>Ecdysozoa</taxon>
        <taxon>Arthropoda</taxon>
        <taxon>Myriapoda</taxon>
        <taxon>Chilopoda</taxon>
        <taxon>Pleurostigmophora</taxon>
        <taxon>Geophilomorpha</taxon>
        <taxon>Linotaeniidae</taxon>
        <taxon>Strigamia</taxon>
    </lineage>
</organism>
<dbReference type="eggNOG" id="KOG3547">
    <property type="taxonomic scope" value="Eukaryota"/>
</dbReference>
<evidence type="ECO:0000256" key="6">
    <source>
        <dbReference type="RuleBase" id="RU363126"/>
    </source>
</evidence>
<feature type="compositionally biased region" description="Polar residues" evidence="7">
    <location>
        <begin position="112"/>
        <end position="122"/>
    </location>
</feature>
<feature type="compositionally biased region" description="Polar residues" evidence="7">
    <location>
        <begin position="163"/>
        <end position="175"/>
    </location>
</feature>
<evidence type="ECO:0000256" key="3">
    <source>
        <dbReference type="ARBA" id="ARBA00022989"/>
    </source>
</evidence>
<dbReference type="GO" id="GO:0005254">
    <property type="term" value="F:chloride channel activity"/>
    <property type="evidence" value="ECO:0007669"/>
    <property type="project" value="UniProtKB-KW"/>
</dbReference>
<dbReference type="GO" id="GO:0034707">
    <property type="term" value="C:chloride channel complex"/>
    <property type="evidence" value="ECO:0007669"/>
    <property type="project" value="UniProtKB-KW"/>
</dbReference>
<comment type="subcellular location">
    <subcellularLocation>
        <location evidence="6">Cell membrane</location>
        <topology evidence="6">Multi-pass membrane protein</topology>
    </subcellularLocation>
    <subcellularLocation>
        <location evidence="1">Membrane</location>
    </subcellularLocation>
</comment>
<keyword evidence="6" id="KW-0868">Chloride</keyword>
<dbReference type="PhylomeDB" id="T1JF98"/>
<keyword evidence="3" id="KW-1133">Transmembrane helix</keyword>
<reference evidence="8" key="2">
    <citation type="submission" date="2015-02" db="UniProtKB">
        <authorList>
            <consortium name="EnsemblMetazoa"/>
        </authorList>
    </citation>
    <scope>IDENTIFICATION</scope>
</reference>
<keyword evidence="6" id="KW-0406">Ion transport</keyword>
<sequence>MQYVAETLVNPFGEDDDDFEMNWLIDRNIQVSYLIVDEIHQEHPELIKDQYWDEVMPQELPYTAATEQYRRKPPKGSAVDISIPDDQAEFVPMETVYEEIPINGPKSKDFYRSNSRSSVNSQGNVLNNLQSFRNRASMLSIFHKIFGRDSSHSGTNHLDRNPSESQPNLSSNESNTEPDEDDDDDDDDELNIISPSVHSRTNSIKSQDMNTQYPNPQTKYKFEENSERSVILEIEKQECQPSAVIHPSWTQRIVGKLFQRK</sequence>
<evidence type="ECO:0000256" key="1">
    <source>
        <dbReference type="ARBA" id="ARBA00004370"/>
    </source>
</evidence>
<evidence type="ECO:0000256" key="5">
    <source>
        <dbReference type="ARBA" id="ARBA00034769"/>
    </source>
</evidence>
<feature type="region of interest" description="Disordered" evidence="7">
    <location>
        <begin position="151"/>
        <end position="218"/>
    </location>
</feature>
<feature type="compositionally biased region" description="Polar residues" evidence="7">
    <location>
        <begin position="193"/>
        <end position="218"/>
    </location>
</feature>
<name>T1JF98_STRMM</name>
<dbReference type="PANTHER" id="PTHR10736">
    <property type="entry name" value="BESTROPHIN"/>
    <property type="match status" value="1"/>
</dbReference>
<evidence type="ECO:0000256" key="7">
    <source>
        <dbReference type="SAM" id="MobiDB-lite"/>
    </source>
</evidence>
<dbReference type="InterPro" id="IPR021134">
    <property type="entry name" value="Bestrophin-like"/>
</dbReference>
<proteinExistence type="inferred from homology"/>
<dbReference type="Proteomes" id="UP000014500">
    <property type="component" value="Unassembled WGS sequence"/>
</dbReference>
<dbReference type="InterPro" id="IPR000615">
    <property type="entry name" value="Bestrophin"/>
</dbReference>
<feature type="compositionally biased region" description="Basic and acidic residues" evidence="7">
    <location>
        <begin position="151"/>
        <end position="162"/>
    </location>
</feature>
<keyword evidence="2" id="KW-0812">Transmembrane</keyword>
<dbReference type="STRING" id="126957.T1JF98"/>
<accession>T1JF98</accession>
<feature type="region of interest" description="Disordered" evidence="7">
    <location>
        <begin position="103"/>
        <end position="122"/>
    </location>
</feature>
<dbReference type="AlphaFoldDB" id="T1JF98"/>
<evidence type="ECO:0000256" key="2">
    <source>
        <dbReference type="ARBA" id="ARBA00022692"/>
    </source>
</evidence>
<keyword evidence="4" id="KW-0472">Membrane</keyword>
<keyword evidence="6" id="KW-0813">Transport</keyword>
<comment type="similarity">
    <text evidence="5 6">Belongs to the anion channel-forming bestrophin (TC 1.A.46) family. Calcium-sensitive chloride channel subfamily.</text>
</comment>
<dbReference type="GO" id="GO:0005886">
    <property type="term" value="C:plasma membrane"/>
    <property type="evidence" value="ECO:0007669"/>
    <property type="project" value="UniProtKB-SubCell"/>
</dbReference>
<feature type="compositionally biased region" description="Acidic residues" evidence="7">
    <location>
        <begin position="176"/>
        <end position="190"/>
    </location>
</feature>
<keyword evidence="6" id="KW-0407">Ion channel</keyword>
<protein>
    <recommendedName>
        <fullName evidence="6">Bestrophin homolog</fullName>
    </recommendedName>
</protein>